<accession>A0AAD3DC41</accession>
<sequence>MNLNNLRTVLQDKNWEREILKPKQREDEMWDFSFEEPPERRVRIDDEPNNSFAVGSKPIMCPQRRASSIYEDELEKSEEKYYNSKTWNMYHRINAARQMQRQMKRRTATRRRRSSIDHSSKFGNSRVTRRDSFAGLQKKQLTRISSMGGGDQDSLDTMFVLEL</sequence>
<feature type="region of interest" description="Disordered" evidence="1">
    <location>
        <begin position="97"/>
        <end position="134"/>
    </location>
</feature>
<name>A0AAD3DC41_9STRA</name>
<dbReference type="AlphaFoldDB" id="A0AAD3DC41"/>
<evidence type="ECO:0000256" key="1">
    <source>
        <dbReference type="SAM" id="MobiDB-lite"/>
    </source>
</evidence>
<dbReference type="EMBL" id="BLLK01000072">
    <property type="protein sequence ID" value="GFH61237.1"/>
    <property type="molecule type" value="Genomic_DNA"/>
</dbReference>
<organism evidence="2 3">
    <name type="scientific">Chaetoceros tenuissimus</name>
    <dbReference type="NCBI Taxonomy" id="426638"/>
    <lineage>
        <taxon>Eukaryota</taxon>
        <taxon>Sar</taxon>
        <taxon>Stramenopiles</taxon>
        <taxon>Ochrophyta</taxon>
        <taxon>Bacillariophyta</taxon>
        <taxon>Coscinodiscophyceae</taxon>
        <taxon>Chaetocerotophycidae</taxon>
        <taxon>Chaetocerotales</taxon>
        <taxon>Chaetocerotaceae</taxon>
        <taxon>Chaetoceros</taxon>
    </lineage>
</organism>
<protein>
    <submittedName>
        <fullName evidence="2">Uncharacterized protein</fullName>
    </submittedName>
</protein>
<dbReference type="Proteomes" id="UP001054902">
    <property type="component" value="Unassembled WGS sequence"/>
</dbReference>
<evidence type="ECO:0000313" key="2">
    <source>
        <dbReference type="EMBL" id="GFH61237.1"/>
    </source>
</evidence>
<gene>
    <name evidence="2" type="ORF">CTEN210_17713</name>
</gene>
<keyword evidence="3" id="KW-1185">Reference proteome</keyword>
<proteinExistence type="predicted"/>
<comment type="caution">
    <text evidence="2">The sequence shown here is derived from an EMBL/GenBank/DDBJ whole genome shotgun (WGS) entry which is preliminary data.</text>
</comment>
<evidence type="ECO:0000313" key="3">
    <source>
        <dbReference type="Proteomes" id="UP001054902"/>
    </source>
</evidence>
<feature type="compositionally biased region" description="Basic residues" evidence="1">
    <location>
        <begin position="102"/>
        <end position="113"/>
    </location>
</feature>
<reference evidence="2 3" key="1">
    <citation type="journal article" date="2021" name="Sci. Rep.">
        <title>The genome of the diatom Chaetoceros tenuissimus carries an ancient integrated fragment of an extant virus.</title>
        <authorList>
            <person name="Hongo Y."/>
            <person name="Kimura K."/>
            <person name="Takaki Y."/>
            <person name="Yoshida Y."/>
            <person name="Baba S."/>
            <person name="Kobayashi G."/>
            <person name="Nagasaki K."/>
            <person name="Hano T."/>
            <person name="Tomaru Y."/>
        </authorList>
    </citation>
    <scope>NUCLEOTIDE SEQUENCE [LARGE SCALE GENOMIC DNA]</scope>
    <source>
        <strain evidence="2 3">NIES-3715</strain>
    </source>
</reference>